<evidence type="ECO:0000256" key="1">
    <source>
        <dbReference type="SAM" id="MobiDB-lite"/>
    </source>
</evidence>
<dbReference type="STRING" id="76728.AQ490_09395"/>
<dbReference type="Proteomes" id="UP000050867">
    <property type="component" value="Unassembled WGS sequence"/>
</dbReference>
<feature type="region of interest" description="Disordered" evidence="1">
    <location>
        <begin position="1"/>
        <end position="20"/>
    </location>
</feature>
<dbReference type="InterPro" id="IPR007278">
    <property type="entry name" value="DUF397"/>
</dbReference>
<evidence type="ECO:0000313" key="4">
    <source>
        <dbReference type="Proteomes" id="UP000050867"/>
    </source>
</evidence>
<accession>A0A0T6LME9</accession>
<organism evidence="3 4">
    <name type="scientific">Wenjunlia vitaminophila</name>
    <name type="common">Streptomyces vitaminophilus</name>
    <dbReference type="NCBI Taxonomy" id="76728"/>
    <lineage>
        <taxon>Bacteria</taxon>
        <taxon>Bacillati</taxon>
        <taxon>Actinomycetota</taxon>
        <taxon>Actinomycetes</taxon>
        <taxon>Kitasatosporales</taxon>
        <taxon>Streptomycetaceae</taxon>
        <taxon>Wenjunlia</taxon>
    </lineage>
</organism>
<keyword evidence="4" id="KW-1185">Reference proteome</keyword>
<dbReference type="Pfam" id="PF04149">
    <property type="entry name" value="DUF397"/>
    <property type="match status" value="1"/>
</dbReference>
<dbReference type="AlphaFoldDB" id="A0A0T6LME9"/>
<feature type="domain" description="DUF397" evidence="2">
    <location>
        <begin position="11"/>
        <end position="61"/>
    </location>
</feature>
<comment type="caution">
    <text evidence="3">The sequence shown here is derived from an EMBL/GenBank/DDBJ whole genome shotgun (WGS) entry which is preliminary data.</text>
</comment>
<evidence type="ECO:0000313" key="3">
    <source>
        <dbReference type="EMBL" id="KRV47192.1"/>
    </source>
</evidence>
<dbReference type="OrthoDB" id="4299240at2"/>
<protein>
    <recommendedName>
        <fullName evidence="2">DUF397 domain-containing protein</fullName>
    </recommendedName>
</protein>
<dbReference type="RefSeq" id="WP_026219809.1">
    <property type="nucleotide sequence ID" value="NZ_LLZU01000038.1"/>
</dbReference>
<evidence type="ECO:0000259" key="2">
    <source>
        <dbReference type="Pfam" id="PF04149"/>
    </source>
</evidence>
<sequence>MRNAENSGAIWRKSSHSSGNGQCVEIAFLDEAVTTRDSKDPQGPVLVFSVGGWASFVSAVKRGEFLPG</sequence>
<proteinExistence type="predicted"/>
<reference evidence="3 4" key="1">
    <citation type="submission" date="2015-10" db="EMBL/GenBank/DDBJ databases">
        <title>Draft genome sequence of pyrrolomycin-producing Streptomyces vitaminophilus.</title>
        <authorList>
            <person name="Graham D.E."/>
            <person name="Mahan K.M."/>
            <person name="Klingeman D.M."/>
            <person name="Hettich R.L."/>
            <person name="Parry R.J."/>
        </authorList>
    </citation>
    <scope>NUCLEOTIDE SEQUENCE [LARGE SCALE GENOMIC DNA]</scope>
    <source>
        <strain evidence="3 4">ATCC 31673</strain>
    </source>
</reference>
<name>A0A0T6LME9_WENVI</name>
<gene>
    <name evidence="3" type="ORF">AQ490_09395</name>
</gene>
<dbReference type="EMBL" id="LLZU01000038">
    <property type="protein sequence ID" value="KRV47192.1"/>
    <property type="molecule type" value="Genomic_DNA"/>
</dbReference>